<sequence>MILIYSKDIDDFVNQVVDCLGTNFIRFNETDKVEINKMEFSNEENSYVINTTFQKNIELEKLKSIWFNGGGLNSFGGNYEDKCYEILNDAYLLQKTVYKLGKRTSDFEFNRLDVMLEAKNQGLKIPHTLITGHKQKLEDFYALYESKNGIVSKRIMDSYIYEDEEYSYNFNLTFSITPEVLQKTTNDFAISLFQERIIADFEIRVIYIDEIIYAACIYNFDNNIDYRTKLLNMNNLRIISFKLPIEVESKITNIFKKFNINYGSADLMYKADEYYFLEINPTGQISFINNTCNFYIEKVIAEKLIYDDKKAN</sequence>
<protein>
    <recommendedName>
        <fullName evidence="3">Grasp-with-spasm system ATP-grasp peptide maturase</fullName>
    </recommendedName>
</protein>
<proteinExistence type="predicted"/>
<comment type="caution">
    <text evidence="1">The sequence shown here is derived from an EMBL/GenBank/DDBJ whole genome shotgun (WGS) entry which is preliminary data.</text>
</comment>
<organism evidence="1 2">
    <name type="scientific">Flavobacterium chuncheonense</name>
    <dbReference type="NCBI Taxonomy" id="2026653"/>
    <lineage>
        <taxon>Bacteria</taxon>
        <taxon>Pseudomonadati</taxon>
        <taxon>Bacteroidota</taxon>
        <taxon>Flavobacteriia</taxon>
        <taxon>Flavobacteriales</taxon>
        <taxon>Flavobacteriaceae</taxon>
        <taxon>Flavobacterium</taxon>
    </lineage>
</organism>
<reference evidence="2" key="1">
    <citation type="journal article" date="2019" name="Int. J. Syst. Evol. Microbiol.">
        <title>The Global Catalogue of Microorganisms (GCM) 10K type strain sequencing project: providing services to taxonomists for standard genome sequencing and annotation.</title>
        <authorList>
            <consortium name="The Broad Institute Genomics Platform"/>
            <consortium name="The Broad Institute Genome Sequencing Center for Infectious Disease"/>
            <person name="Wu L."/>
            <person name="Ma J."/>
        </authorList>
    </citation>
    <scope>NUCLEOTIDE SEQUENCE [LARGE SCALE GENOMIC DNA]</scope>
    <source>
        <strain evidence="2">KCTC 22671</strain>
    </source>
</reference>
<evidence type="ECO:0000313" key="2">
    <source>
        <dbReference type="Proteomes" id="UP001597534"/>
    </source>
</evidence>
<dbReference type="EMBL" id="JBHUPC010000013">
    <property type="protein sequence ID" value="MFD2892011.1"/>
    <property type="molecule type" value="Genomic_DNA"/>
</dbReference>
<dbReference type="RefSeq" id="WP_379811632.1">
    <property type="nucleotide sequence ID" value="NZ_JBHUPC010000013.1"/>
</dbReference>
<dbReference type="SUPFAM" id="SSF56059">
    <property type="entry name" value="Glutathione synthetase ATP-binding domain-like"/>
    <property type="match status" value="1"/>
</dbReference>
<keyword evidence="2" id="KW-1185">Reference proteome</keyword>
<dbReference type="Gene3D" id="3.30.470.20">
    <property type="entry name" value="ATP-grasp fold, B domain"/>
    <property type="match status" value="1"/>
</dbReference>
<dbReference type="Proteomes" id="UP001597534">
    <property type="component" value="Unassembled WGS sequence"/>
</dbReference>
<name>A0ABW5YLP1_9FLAO</name>
<evidence type="ECO:0008006" key="3">
    <source>
        <dbReference type="Google" id="ProtNLM"/>
    </source>
</evidence>
<evidence type="ECO:0000313" key="1">
    <source>
        <dbReference type="EMBL" id="MFD2892011.1"/>
    </source>
</evidence>
<gene>
    <name evidence="1" type="ORF">ACFS5J_08315</name>
</gene>
<accession>A0ABW5YLP1</accession>